<evidence type="ECO:0000259" key="3">
    <source>
        <dbReference type="Pfam" id="PF25642"/>
    </source>
</evidence>
<accession>A0ABU0UU04</accession>
<dbReference type="PROSITE" id="PS51257">
    <property type="entry name" value="PROKAR_LIPOPROTEIN"/>
    <property type="match status" value="1"/>
</dbReference>
<gene>
    <name evidence="4" type="ORF">QE380_000961</name>
</gene>
<dbReference type="InterPro" id="IPR057704">
    <property type="entry name" value="DUF7944"/>
</dbReference>
<feature type="chain" id="PRO_5047414544" description="DUF7944 domain-containing protein" evidence="2">
    <location>
        <begin position="27"/>
        <end position="132"/>
    </location>
</feature>
<keyword evidence="5" id="KW-1185">Reference proteome</keyword>
<dbReference type="Pfam" id="PF25642">
    <property type="entry name" value="DUF7944"/>
    <property type="match status" value="1"/>
</dbReference>
<name>A0ABU0UU04_ACIBI</name>
<protein>
    <recommendedName>
        <fullName evidence="3">DUF7944 domain-containing protein</fullName>
    </recommendedName>
</protein>
<feature type="signal peptide" evidence="2">
    <location>
        <begin position="1"/>
        <end position="26"/>
    </location>
</feature>
<evidence type="ECO:0000313" key="4">
    <source>
        <dbReference type="EMBL" id="MDQ1208038.1"/>
    </source>
</evidence>
<sequence length="132" mass="14784">MKNTFLKSISAVLLAASCSFISVTHAAEAKDLSENIEVTPQEGITQEELAAIRVLHEICPKFVGKEKSEFDAGYARLVKDYMPNEKNPEDALNRLSKQKDFQKFLKQARDDAKNAGDEQNREVCADVKSYKS</sequence>
<keyword evidence="2" id="KW-0732">Signal</keyword>
<feature type="domain" description="DUF7944" evidence="3">
    <location>
        <begin position="45"/>
        <end position="127"/>
    </location>
</feature>
<reference evidence="4 5" key="1">
    <citation type="submission" date="2023-07" db="EMBL/GenBank/DDBJ databases">
        <title>Functional and genomic diversity of the sorghum phyllosphere microbiome.</title>
        <authorList>
            <person name="Shade A."/>
        </authorList>
    </citation>
    <scope>NUCLEOTIDE SEQUENCE [LARGE SCALE GENOMIC DNA]</scope>
    <source>
        <strain evidence="4 5">SORGH_AS_0887</strain>
    </source>
</reference>
<dbReference type="EMBL" id="JAUTBK010000002">
    <property type="protein sequence ID" value="MDQ1208038.1"/>
    <property type="molecule type" value="Genomic_DNA"/>
</dbReference>
<proteinExistence type="predicted"/>
<feature type="region of interest" description="Disordered" evidence="1">
    <location>
        <begin position="106"/>
        <end position="132"/>
    </location>
</feature>
<dbReference type="Proteomes" id="UP001233360">
    <property type="component" value="Unassembled WGS sequence"/>
</dbReference>
<comment type="caution">
    <text evidence="4">The sequence shown here is derived from an EMBL/GenBank/DDBJ whole genome shotgun (WGS) entry which is preliminary data.</text>
</comment>
<evidence type="ECO:0000313" key="5">
    <source>
        <dbReference type="Proteomes" id="UP001233360"/>
    </source>
</evidence>
<dbReference type="NCBIfam" id="NF047330">
    <property type="entry name" value="MCR_0457_fam"/>
    <property type="match status" value="1"/>
</dbReference>
<evidence type="ECO:0000256" key="1">
    <source>
        <dbReference type="SAM" id="MobiDB-lite"/>
    </source>
</evidence>
<evidence type="ECO:0000256" key="2">
    <source>
        <dbReference type="SAM" id="SignalP"/>
    </source>
</evidence>
<organism evidence="4 5">
    <name type="scientific">Acinetobacter baylyi</name>
    <dbReference type="NCBI Taxonomy" id="202950"/>
    <lineage>
        <taxon>Bacteria</taxon>
        <taxon>Pseudomonadati</taxon>
        <taxon>Pseudomonadota</taxon>
        <taxon>Gammaproteobacteria</taxon>
        <taxon>Moraxellales</taxon>
        <taxon>Moraxellaceae</taxon>
        <taxon>Acinetobacter</taxon>
    </lineage>
</organism>